<dbReference type="EMBL" id="CADCVC010000054">
    <property type="protein sequence ID" value="CAA9432180.1"/>
    <property type="molecule type" value="Genomic_DNA"/>
</dbReference>
<sequence length="63" mass="6869">GRPAALRVGGRVRRTQHSHGAAVGAGSQGRAGVRERASKPGQEHGADGLHAPRRRWVWWRARL</sequence>
<accession>A0A6J4Q6R3</accession>
<evidence type="ECO:0000256" key="1">
    <source>
        <dbReference type="SAM" id="MobiDB-lite"/>
    </source>
</evidence>
<name>A0A6J4Q6R3_9ACTN</name>
<protein>
    <submittedName>
        <fullName evidence="2">Uncharacterized protein</fullName>
    </submittedName>
</protein>
<reference evidence="2" key="1">
    <citation type="submission" date="2020-02" db="EMBL/GenBank/DDBJ databases">
        <authorList>
            <person name="Meier V. D."/>
        </authorList>
    </citation>
    <scope>NUCLEOTIDE SEQUENCE</scope>
    <source>
        <strain evidence="2">AVDCRST_MAG80</strain>
    </source>
</reference>
<organism evidence="2">
    <name type="scientific">uncultured Rubrobacteraceae bacterium</name>
    <dbReference type="NCBI Taxonomy" id="349277"/>
    <lineage>
        <taxon>Bacteria</taxon>
        <taxon>Bacillati</taxon>
        <taxon>Actinomycetota</taxon>
        <taxon>Rubrobacteria</taxon>
        <taxon>Rubrobacterales</taxon>
        <taxon>Rubrobacteraceae</taxon>
        <taxon>environmental samples</taxon>
    </lineage>
</organism>
<proteinExistence type="predicted"/>
<feature type="non-terminal residue" evidence="2">
    <location>
        <position position="63"/>
    </location>
</feature>
<dbReference type="AlphaFoldDB" id="A0A6J4Q6R3"/>
<gene>
    <name evidence="2" type="ORF">AVDCRST_MAG80-655</name>
</gene>
<evidence type="ECO:0000313" key="2">
    <source>
        <dbReference type="EMBL" id="CAA9432180.1"/>
    </source>
</evidence>
<feature type="non-terminal residue" evidence="2">
    <location>
        <position position="1"/>
    </location>
</feature>
<feature type="region of interest" description="Disordered" evidence="1">
    <location>
        <begin position="1"/>
        <end position="51"/>
    </location>
</feature>
<feature type="compositionally biased region" description="Basic and acidic residues" evidence="1">
    <location>
        <begin position="32"/>
        <end position="47"/>
    </location>
</feature>